<proteinExistence type="predicted"/>
<dbReference type="PANTHER" id="PTHR43124:SF10">
    <property type="entry name" value="PURINE EFFLUX PUMP PBUE"/>
    <property type="match status" value="1"/>
</dbReference>
<dbReference type="CDD" id="cd17324">
    <property type="entry name" value="MFS_NepI_like"/>
    <property type="match status" value="1"/>
</dbReference>
<dbReference type="GO" id="GO:0022857">
    <property type="term" value="F:transmembrane transporter activity"/>
    <property type="evidence" value="ECO:0007669"/>
    <property type="project" value="InterPro"/>
</dbReference>
<evidence type="ECO:0000313" key="8">
    <source>
        <dbReference type="EMBL" id="PNG24266.1"/>
    </source>
</evidence>
<feature type="transmembrane region" description="Helical" evidence="6">
    <location>
        <begin position="154"/>
        <end position="180"/>
    </location>
</feature>
<comment type="caution">
    <text evidence="8">The sequence shown here is derived from an EMBL/GenBank/DDBJ whole genome shotgun (WGS) entry which is preliminary data.</text>
</comment>
<dbReference type="EMBL" id="PDZR01000040">
    <property type="protein sequence ID" value="PNG24266.1"/>
    <property type="molecule type" value="Genomic_DNA"/>
</dbReference>
<dbReference type="InterPro" id="IPR011701">
    <property type="entry name" value="MFS"/>
</dbReference>
<evidence type="ECO:0000313" key="9">
    <source>
        <dbReference type="Proteomes" id="UP000236286"/>
    </source>
</evidence>
<evidence type="ECO:0000256" key="2">
    <source>
        <dbReference type="ARBA" id="ARBA00022475"/>
    </source>
</evidence>
<evidence type="ECO:0000259" key="7">
    <source>
        <dbReference type="PROSITE" id="PS50850"/>
    </source>
</evidence>
<gene>
    <name evidence="8" type="ORF">CR492_19560</name>
</gene>
<dbReference type="InterPro" id="IPR036259">
    <property type="entry name" value="MFS_trans_sf"/>
</dbReference>
<evidence type="ECO:0000256" key="6">
    <source>
        <dbReference type="SAM" id="Phobius"/>
    </source>
</evidence>
<feature type="transmembrane region" description="Helical" evidence="6">
    <location>
        <begin position="64"/>
        <end position="89"/>
    </location>
</feature>
<keyword evidence="3 6" id="KW-0812">Transmembrane</keyword>
<comment type="subcellular location">
    <subcellularLocation>
        <location evidence="1">Cell membrane</location>
        <topology evidence="1">Multi-pass membrane protein</topology>
    </subcellularLocation>
</comment>
<accession>A0A2J7TBY0</accession>
<dbReference type="OrthoDB" id="9810111at2"/>
<feature type="transmembrane region" description="Helical" evidence="6">
    <location>
        <begin position="360"/>
        <end position="381"/>
    </location>
</feature>
<feature type="transmembrane region" description="Helical" evidence="6">
    <location>
        <begin position="387"/>
        <end position="404"/>
    </location>
</feature>
<name>A0A2J7TBY0_METSI</name>
<evidence type="ECO:0000256" key="3">
    <source>
        <dbReference type="ARBA" id="ARBA00022692"/>
    </source>
</evidence>
<dbReference type="RefSeq" id="WP_102845401.1">
    <property type="nucleotide sequence ID" value="NZ_PDZR01000040.1"/>
</dbReference>
<evidence type="ECO:0000256" key="1">
    <source>
        <dbReference type="ARBA" id="ARBA00004651"/>
    </source>
</evidence>
<sequence length="422" mass="42835">MIQEKPPFPAAVAPTPPIGAPRAGSGSLLPPAFLALGTFAIGTEGFMIAPLLPTIANDLGMSLSATALLVVVFTLVLAVSSPISTVLTARMRRRDTLLLAMAIFTAGNLLAAHSSSFATLMLARVMMAVASGLYIPGANSLAGVIVPASRRGRALAIVSGGMTIAIALGLPLGTVVGHAFGWRTTFLAVAMMGLVAIIGIRLGIRSDTGSAVPVASFSQRIRVVRRPAILRLLGVSLFWAIGAFTAYPYIAPYLKAVLDFGPGGTSATVSMWGIAAAIGVTVGGTLNDRFGSDRVVLGSLIALSIAFAVLAAATLLSPADALAVALAAVVVWGFSVWSLFPAQMARLIAAGPASEASIALALNTSTMYLGFSIGSAIGAGIIGTGGIWPIGVVAALAELVAIALDRRRAAHAAPMRTDDEAA</sequence>
<dbReference type="InterPro" id="IPR020846">
    <property type="entry name" value="MFS_dom"/>
</dbReference>
<feature type="domain" description="Major facilitator superfamily (MFS) profile" evidence="7">
    <location>
        <begin position="30"/>
        <end position="409"/>
    </location>
</feature>
<evidence type="ECO:0000256" key="4">
    <source>
        <dbReference type="ARBA" id="ARBA00022989"/>
    </source>
</evidence>
<feature type="transmembrane region" description="Helical" evidence="6">
    <location>
        <begin position="121"/>
        <end position="142"/>
    </location>
</feature>
<feature type="transmembrane region" description="Helical" evidence="6">
    <location>
        <begin position="321"/>
        <end position="340"/>
    </location>
</feature>
<organism evidence="8 9">
    <name type="scientific">Methylocella silvestris</name>
    <dbReference type="NCBI Taxonomy" id="199596"/>
    <lineage>
        <taxon>Bacteria</taxon>
        <taxon>Pseudomonadati</taxon>
        <taxon>Pseudomonadota</taxon>
        <taxon>Alphaproteobacteria</taxon>
        <taxon>Hyphomicrobiales</taxon>
        <taxon>Beijerinckiaceae</taxon>
        <taxon>Methylocella</taxon>
    </lineage>
</organism>
<dbReference type="Proteomes" id="UP000236286">
    <property type="component" value="Unassembled WGS sequence"/>
</dbReference>
<feature type="transmembrane region" description="Helical" evidence="6">
    <location>
        <begin position="295"/>
        <end position="315"/>
    </location>
</feature>
<dbReference type="Gene3D" id="1.20.1250.20">
    <property type="entry name" value="MFS general substrate transporter like domains"/>
    <property type="match status" value="2"/>
</dbReference>
<feature type="transmembrane region" description="Helical" evidence="6">
    <location>
        <begin position="228"/>
        <end position="249"/>
    </location>
</feature>
<keyword evidence="2" id="KW-1003">Cell membrane</keyword>
<feature type="transmembrane region" description="Helical" evidence="6">
    <location>
        <begin position="96"/>
        <end position="115"/>
    </location>
</feature>
<dbReference type="GO" id="GO:0005886">
    <property type="term" value="C:plasma membrane"/>
    <property type="evidence" value="ECO:0007669"/>
    <property type="project" value="UniProtKB-SubCell"/>
</dbReference>
<feature type="transmembrane region" description="Helical" evidence="6">
    <location>
        <begin position="186"/>
        <end position="204"/>
    </location>
</feature>
<dbReference type="AlphaFoldDB" id="A0A2J7TBY0"/>
<protein>
    <submittedName>
        <fullName evidence="8">MFS transporter</fullName>
    </submittedName>
</protein>
<dbReference type="Pfam" id="PF07690">
    <property type="entry name" value="MFS_1"/>
    <property type="match status" value="1"/>
</dbReference>
<feature type="transmembrane region" description="Helical" evidence="6">
    <location>
        <begin position="269"/>
        <end position="286"/>
    </location>
</feature>
<evidence type="ECO:0000256" key="5">
    <source>
        <dbReference type="ARBA" id="ARBA00023136"/>
    </source>
</evidence>
<keyword evidence="5 6" id="KW-0472">Membrane</keyword>
<dbReference type="PROSITE" id="PS50850">
    <property type="entry name" value="MFS"/>
    <property type="match status" value="1"/>
</dbReference>
<dbReference type="PANTHER" id="PTHR43124">
    <property type="entry name" value="PURINE EFFLUX PUMP PBUE"/>
    <property type="match status" value="1"/>
</dbReference>
<keyword evidence="4 6" id="KW-1133">Transmembrane helix</keyword>
<feature type="transmembrane region" description="Helical" evidence="6">
    <location>
        <begin position="32"/>
        <end position="52"/>
    </location>
</feature>
<reference evidence="8 9" key="1">
    <citation type="submission" date="2017-10" db="EMBL/GenBank/DDBJ databases">
        <title>Genome announcement of Methylocella silvestris TVC from permafrost.</title>
        <authorList>
            <person name="Wang J."/>
            <person name="Geng K."/>
            <person name="Ul-Haque F."/>
            <person name="Crombie A.T."/>
            <person name="Street L.E."/>
            <person name="Wookey P.A."/>
            <person name="Murrell J.C."/>
            <person name="Pratscher J."/>
        </authorList>
    </citation>
    <scope>NUCLEOTIDE SEQUENCE [LARGE SCALE GENOMIC DNA]</scope>
    <source>
        <strain evidence="8 9">TVC</strain>
    </source>
</reference>
<dbReference type="InterPro" id="IPR050189">
    <property type="entry name" value="MFS_Efflux_Transporters"/>
</dbReference>
<dbReference type="SUPFAM" id="SSF103473">
    <property type="entry name" value="MFS general substrate transporter"/>
    <property type="match status" value="1"/>
</dbReference>